<dbReference type="EMBL" id="OZ037944">
    <property type="protein sequence ID" value="CAL1696477.1"/>
    <property type="molecule type" value="Genomic_DNA"/>
</dbReference>
<keyword evidence="2" id="KW-0472">Membrane</keyword>
<feature type="transmembrane region" description="Helical" evidence="2">
    <location>
        <begin position="377"/>
        <end position="400"/>
    </location>
</feature>
<evidence type="ECO:0000313" key="3">
    <source>
        <dbReference type="EMBL" id="CAL1696477.1"/>
    </source>
</evidence>
<evidence type="ECO:0000256" key="1">
    <source>
        <dbReference type="SAM" id="MobiDB-lite"/>
    </source>
</evidence>
<accession>A0ABP1CQV0</accession>
<dbReference type="InterPro" id="IPR040410">
    <property type="entry name" value="UPF0658_Golgi"/>
</dbReference>
<dbReference type="PANTHER" id="PTHR34391">
    <property type="entry name" value="UPF0658 GOLGI APPARATUS MEMBRANE PROTEIN C1952.10C-RELATED"/>
    <property type="match status" value="1"/>
</dbReference>
<dbReference type="PANTHER" id="PTHR34391:SF2">
    <property type="entry name" value="TRP C-TERMINAL DOMAIN-CONTAINING PROTEIN"/>
    <property type="match status" value="1"/>
</dbReference>
<reference evidence="4" key="1">
    <citation type="submission" date="2024-04" db="EMBL/GenBank/DDBJ databases">
        <authorList>
            <person name="Shaw F."/>
            <person name="Minotto A."/>
        </authorList>
    </citation>
    <scope>NUCLEOTIDE SEQUENCE [LARGE SCALE GENOMIC DNA]</scope>
</reference>
<organism evidence="3 4">
    <name type="scientific">Somion occarium</name>
    <dbReference type="NCBI Taxonomy" id="3059160"/>
    <lineage>
        <taxon>Eukaryota</taxon>
        <taxon>Fungi</taxon>
        <taxon>Dikarya</taxon>
        <taxon>Basidiomycota</taxon>
        <taxon>Agaricomycotina</taxon>
        <taxon>Agaricomycetes</taxon>
        <taxon>Polyporales</taxon>
        <taxon>Cerrenaceae</taxon>
        <taxon>Somion</taxon>
    </lineage>
</organism>
<evidence type="ECO:0000313" key="4">
    <source>
        <dbReference type="Proteomes" id="UP001497453"/>
    </source>
</evidence>
<feature type="region of interest" description="Disordered" evidence="1">
    <location>
        <begin position="1"/>
        <end position="32"/>
    </location>
</feature>
<evidence type="ECO:0000256" key="2">
    <source>
        <dbReference type="SAM" id="Phobius"/>
    </source>
</evidence>
<keyword evidence="2" id="KW-1133">Transmembrane helix</keyword>
<keyword evidence="4" id="KW-1185">Reference proteome</keyword>
<feature type="transmembrane region" description="Helical" evidence="2">
    <location>
        <begin position="192"/>
        <end position="211"/>
    </location>
</feature>
<feature type="transmembrane region" description="Helical" evidence="2">
    <location>
        <begin position="231"/>
        <end position="255"/>
    </location>
</feature>
<gene>
    <name evidence="3" type="ORF">GFSPODELE1_LOCUS1202</name>
</gene>
<feature type="transmembrane region" description="Helical" evidence="2">
    <location>
        <begin position="164"/>
        <end position="185"/>
    </location>
</feature>
<feature type="region of interest" description="Disordered" evidence="1">
    <location>
        <begin position="71"/>
        <end position="110"/>
    </location>
</feature>
<proteinExistence type="predicted"/>
<keyword evidence="2" id="KW-0812">Transmembrane</keyword>
<protein>
    <submittedName>
        <fullName evidence="3">Uncharacterized protein</fullName>
    </submittedName>
</protein>
<feature type="transmembrane region" description="Helical" evidence="2">
    <location>
        <begin position="339"/>
        <end position="357"/>
    </location>
</feature>
<name>A0ABP1CQV0_9APHY</name>
<feature type="transmembrane region" description="Helical" evidence="2">
    <location>
        <begin position="276"/>
        <end position="304"/>
    </location>
</feature>
<sequence>MSHATTYPQLPPAAYPHTPRSPHFDDEDTKVPYDDLIDQYATPYRQNSQHKAYTVNPSAFNASGAVPSYPLTHKKTNLSDATSKDLEGGTSEGLDWGYPPSPPKKDKEERSCWPNVIPDSIACRLYVLVVLIETAIDLAIEADLFVRFQDFENPDFAAHSKMPVYLAIFALAHVFQFAMALDAVYARNTLQFIALTLFNAIFLVYAVIQIGEINGLIPAQTPGFSHIPIDVLTKIIPCVIAVAEVAYIALGWKIYTEFGWKVYKFLGADRRIKTMYAHYQIFLCLVKFDLFFWVTFSIQFIFLVLNKNDAEYYLTCAALPLSIVVLVEGHLAARYENKWMMLTFMGGCAAAMVYFSYKLVKVLRFRNTTTFILVWKTMTNFSVLAIVLLILTVVFAWLVMLNFGRGLKKQIAGNKGGLQRGKSQYFSCICKQCARHQRNGLVLMNLYYCSHHHTLHCCISPLPPLDSSHPSSCVNFPPSCSIVHVVVRLLPLHPHATYPSIPRVGCCSTYHTFICLMS</sequence>
<dbReference type="Proteomes" id="UP001497453">
    <property type="component" value="Chromosome 1"/>
</dbReference>